<gene>
    <name evidence="1" type="primary">adiY</name>
    <name evidence="1" type="ORF">NCTC10047_05402</name>
</gene>
<evidence type="ECO:0000313" key="1">
    <source>
        <dbReference type="EMBL" id="VEA79409.1"/>
    </source>
</evidence>
<dbReference type="AlphaFoldDB" id="A0A3S4HJ03"/>
<organism evidence="1 2">
    <name type="scientific">Salmonella enterica subsp. arizonae</name>
    <dbReference type="NCBI Taxonomy" id="59203"/>
    <lineage>
        <taxon>Bacteria</taxon>
        <taxon>Pseudomonadati</taxon>
        <taxon>Pseudomonadota</taxon>
        <taxon>Gammaproteobacteria</taxon>
        <taxon>Enterobacterales</taxon>
        <taxon>Enterobacteriaceae</taxon>
        <taxon>Salmonella</taxon>
    </lineage>
</organism>
<sequence>MRICSNEPCIVVLTEKDTWLRVNGKEPISLKANHMAILACENNVIDISSLNSVLVIQVSRNNIKDYLQFLNKDLSHLPIWQRNADPLLTATCLTPDIFRVAVRYSAMETQDEIAIERTRSLLFTVLSRFLDHKKFISLLMHMLRSRISDSVYHIIQSDIHKDWNLSAVASCLCLSPSLLKKNSKMRIPVIAK</sequence>
<name>A0A3S4HJ03_SALER</name>
<reference evidence="1 2" key="1">
    <citation type="submission" date="2018-12" db="EMBL/GenBank/DDBJ databases">
        <authorList>
            <consortium name="Pathogen Informatics"/>
        </authorList>
    </citation>
    <scope>NUCLEOTIDE SEQUENCE [LARGE SCALE GENOMIC DNA]</scope>
    <source>
        <strain evidence="1 2">NCTC10047</strain>
    </source>
</reference>
<proteinExistence type="predicted"/>
<evidence type="ECO:0000313" key="2">
    <source>
        <dbReference type="Proteomes" id="UP000275676"/>
    </source>
</evidence>
<protein>
    <submittedName>
        <fullName evidence="1">Regulator of catabolic arginine decarboxylase (AdiA)</fullName>
    </submittedName>
</protein>
<dbReference type="Proteomes" id="UP000275676">
    <property type="component" value="Chromosome"/>
</dbReference>
<dbReference type="EMBL" id="LR134156">
    <property type="protein sequence ID" value="VEA79409.1"/>
    <property type="molecule type" value="Genomic_DNA"/>
</dbReference>
<accession>A0A3S4HJ03</accession>